<keyword evidence="13" id="KW-1185">Reference proteome</keyword>
<evidence type="ECO:0000256" key="4">
    <source>
        <dbReference type="ARBA" id="ARBA00022723"/>
    </source>
</evidence>
<sequence>MLIKKAEIATVAVAPAQYPKDGLPEIALCGRSNVGKSSLINTLVNRRGLARTSSVPGKTRTINFFNINDALYLVDLPGYGYAKVSKEEKLKWGKMIEDYLNHREELRLVVLLVDIRHNPTADDKIMYDWMKNSGCKIVVVATKADKLSKNQLYKNIAMIKKELQLSQDDVFIPFSSETRQGKDELLAEIEKCCL</sequence>
<dbReference type="NCBIfam" id="TIGR00231">
    <property type="entry name" value="small_GTP"/>
    <property type="match status" value="1"/>
</dbReference>
<dbReference type="GO" id="GO:0005525">
    <property type="term" value="F:GTP binding"/>
    <property type="evidence" value="ECO:0007669"/>
    <property type="project" value="UniProtKB-UniRule"/>
</dbReference>
<dbReference type="InterPro" id="IPR006073">
    <property type="entry name" value="GTP-bd"/>
</dbReference>
<accession>A0A017RW67</accession>
<evidence type="ECO:0000256" key="5">
    <source>
        <dbReference type="ARBA" id="ARBA00022741"/>
    </source>
</evidence>
<dbReference type="EMBL" id="AZQP01000010">
    <property type="protein sequence ID" value="EYE89003.1"/>
    <property type="molecule type" value="Genomic_DNA"/>
</dbReference>
<evidence type="ECO:0000256" key="1">
    <source>
        <dbReference type="ARBA" id="ARBA00001946"/>
    </source>
</evidence>
<dbReference type="GO" id="GO:0000917">
    <property type="term" value="P:division septum assembly"/>
    <property type="evidence" value="ECO:0007669"/>
    <property type="project" value="UniProtKB-KW"/>
</dbReference>
<protein>
    <recommendedName>
        <fullName evidence="10">Probable GTP-binding protein EngB</fullName>
    </recommendedName>
</protein>
<dbReference type="FunFam" id="3.40.50.300:FF:000098">
    <property type="entry name" value="Probable GTP-binding protein EngB"/>
    <property type="match status" value="1"/>
</dbReference>
<gene>
    <name evidence="10" type="primary">engB</name>
    <name evidence="12" type="ORF">Q428_05025</name>
</gene>
<dbReference type="Gene3D" id="3.40.50.300">
    <property type="entry name" value="P-loop containing nucleotide triphosphate hydrolases"/>
    <property type="match status" value="1"/>
</dbReference>
<keyword evidence="5 10" id="KW-0547">Nucleotide-binding</keyword>
<dbReference type="InterPro" id="IPR005225">
    <property type="entry name" value="Small_GTP-bd"/>
</dbReference>
<keyword evidence="9 10" id="KW-0131">Cell cycle</keyword>
<dbReference type="SUPFAM" id="SSF52540">
    <property type="entry name" value="P-loop containing nucleoside triphosphate hydrolases"/>
    <property type="match status" value="1"/>
</dbReference>
<reference evidence="12 13" key="1">
    <citation type="journal article" date="2014" name="Genome Announc.">
        <title>Draft Genome Sequence of Fervidicella metallireducens Strain AeBT, an Iron-Reducing Thermoanaerobe from the Great Artesian Basin.</title>
        <authorList>
            <person name="Patel B.K."/>
        </authorList>
    </citation>
    <scope>NUCLEOTIDE SEQUENCE [LARGE SCALE GENOMIC DNA]</scope>
    <source>
        <strain evidence="12 13">AeB</strain>
    </source>
</reference>
<proteinExistence type="inferred from homology"/>
<comment type="similarity">
    <text evidence="2 10">Belongs to the TRAFAC class TrmE-Era-EngA-EngB-Septin-like GTPase superfamily. EngB GTPase family.</text>
</comment>
<dbReference type="STRING" id="1403537.Q428_05025"/>
<evidence type="ECO:0000256" key="8">
    <source>
        <dbReference type="ARBA" id="ARBA00023210"/>
    </source>
</evidence>
<keyword evidence="3 10" id="KW-0132">Cell division</keyword>
<dbReference type="InterPro" id="IPR019987">
    <property type="entry name" value="GTP-bd_ribosome_bio_YsxC"/>
</dbReference>
<comment type="cofactor">
    <cofactor evidence="1">
        <name>Mg(2+)</name>
        <dbReference type="ChEBI" id="CHEBI:18420"/>
    </cofactor>
</comment>
<dbReference type="InterPro" id="IPR027417">
    <property type="entry name" value="P-loop_NTPase"/>
</dbReference>
<dbReference type="PANTHER" id="PTHR11649:SF13">
    <property type="entry name" value="ENGB-TYPE G DOMAIN-CONTAINING PROTEIN"/>
    <property type="match status" value="1"/>
</dbReference>
<dbReference type="CDD" id="cd01876">
    <property type="entry name" value="YihA_EngB"/>
    <property type="match status" value="1"/>
</dbReference>
<evidence type="ECO:0000256" key="3">
    <source>
        <dbReference type="ARBA" id="ARBA00022618"/>
    </source>
</evidence>
<evidence type="ECO:0000256" key="7">
    <source>
        <dbReference type="ARBA" id="ARBA00023134"/>
    </source>
</evidence>
<evidence type="ECO:0000259" key="11">
    <source>
        <dbReference type="PROSITE" id="PS51706"/>
    </source>
</evidence>
<dbReference type="HAMAP" id="MF_00321">
    <property type="entry name" value="GTPase_EngB"/>
    <property type="match status" value="1"/>
</dbReference>
<evidence type="ECO:0000256" key="6">
    <source>
        <dbReference type="ARBA" id="ARBA00022842"/>
    </source>
</evidence>
<comment type="caution">
    <text evidence="12">The sequence shown here is derived from an EMBL/GenBank/DDBJ whole genome shotgun (WGS) entry which is preliminary data.</text>
</comment>
<evidence type="ECO:0000313" key="13">
    <source>
        <dbReference type="Proteomes" id="UP000019681"/>
    </source>
</evidence>
<evidence type="ECO:0000256" key="9">
    <source>
        <dbReference type="ARBA" id="ARBA00023306"/>
    </source>
</evidence>
<evidence type="ECO:0000313" key="12">
    <source>
        <dbReference type="EMBL" id="EYE89003.1"/>
    </source>
</evidence>
<evidence type="ECO:0000256" key="10">
    <source>
        <dbReference type="HAMAP-Rule" id="MF_00321"/>
    </source>
</evidence>
<feature type="domain" description="EngB-type G" evidence="11">
    <location>
        <begin position="22"/>
        <end position="194"/>
    </location>
</feature>
<dbReference type="GO" id="GO:0046872">
    <property type="term" value="F:metal ion binding"/>
    <property type="evidence" value="ECO:0007669"/>
    <property type="project" value="UniProtKB-KW"/>
</dbReference>
<dbReference type="RefSeq" id="WP_035378718.1">
    <property type="nucleotide sequence ID" value="NZ_AZQP01000010.1"/>
</dbReference>
<dbReference type="OrthoDB" id="9804921at2"/>
<dbReference type="Proteomes" id="UP000019681">
    <property type="component" value="Unassembled WGS sequence"/>
</dbReference>
<dbReference type="GO" id="GO:0005829">
    <property type="term" value="C:cytosol"/>
    <property type="evidence" value="ECO:0007669"/>
    <property type="project" value="TreeGrafter"/>
</dbReference>
<name>A0A017RW67_9CLOT</name>
<dbReference type="Pfam" id="PF01926">
    <property type="entry name" value="MMR_HSR1"/>
    <property type="match status" value="1"/>
</dbReference>
<keyword evidence="4" id="KW-0479">Metal-binding</keyword>
<dbReference type="InterPro" id="IPR030393">
    <property type="entry name" value="G_ENGB_dom"/>
</dbReference>
<dbReference type="PROSITE" id="PS51706">
    <property type="entry name" value="G_ENGB"/>
    <property type="match status" value="1"/>
</dbReference>
<keyword evidence="6" id="KW-0460">Magnesium</keyword>
<keyword evidence="8 10" id="KW-0717">Septation</keyword>
<dbReference type="AlphaFoldDB" id="A0A017RW67"/>
<dbReference type="PANTHER" id="PTHR11649">
    <property type="entry name" value="MSS1/TRME-RELATED GTP-BINDING PROTEIN"/>
    <property type="match status" value="1"/>
</dbReference>
<comment type="function">
    <text evidence="10">Necessary for normal cell division and for the maintenance of normal septation.</text>
</comment>
<evidence type="ECO:0000256" key="2">
    <source>
        <dbReference type="ARBA" id="ARBA00009638"/>
    </source>
</evidence>
<dbReference type="NCBIfam" id="TIGR03598">
    <property type="entry name" value="GTPase_YsxC"/>
    <property type="match status" value="1"/>
</dbReference>
<keyword evidence="7 10" id="KW-0342">GTP-binding</keyword>
<organism evidence="12 13">
    <name type="scientific">Fervidicella metallireducens AeB</name>
    <dbReference type="NCBI Taxonomy" id="1403537"/>
    <lineage>
        <taxon>Bacteria</taxon>
        <taxon>Bacillati</taxon>
        <taxon>Bacillota</taxon>
        <taxon>Clostridia</taxon>
        <taxon>Eubacteriales</taxon>
        <taxon>Clostridiaceae</taxon>
        <taxon>Fervidicella</taxon>
    </lineage>
</organism>